<feature type="repeat" description="WD" evidence="3">
    <location>
        <begin position="179"/>
        <end position="213"/>
    </location>
</feature>
<evidence type="ECO:0000259" key="4">
    <source>
        <dbReference type="Pfam" id="PF23414"/>
    </source>
</evidence>
<organism evidence="5 6">
    <name type="scientific">Symbiodinium natans</name>
    <dbReference type="NCBI Taxonomy" id="878477"/>
    <lineage>
        <taxon>Eukaryota</taxon>
        <taxon>Sar</taxon>
        <taxon>Alveolata</taxon>
        <taxon>Dinophyceae</taxon>
        <taxon>Suessiales</taxon>
        <taxon>Symbiodiniaceae</taxon>
        <taxon>Symbiodinium</taxon>
    </lineage>
</organism>
<protein>
    <submittedName>
        <fullName evidence="5">Eml5 protein</fullName>
    </submittedName>
</protein>
<dbReference type="SUPFAM" id="SSF50978">
    <property type="entry name" value="WD40 repeat-like"/>
    <property type="match status" value="1"/>
</dbReference>
<dbReference type="EMBL" id="CAJNDS010002172">
    <property type="protein sequence ID" value="CAE7359701.1"/>
    <property type="molecule type" value="Genomic_DNA"/>
</dbReference>
<feature type="domain" description="EML-like second beta-propeller" evidence="4">
    <location>
        <begin position="187"/>
        <end position="474"/>
    </location>
</feature>
<gene>
    <name evidence="5" type="primary">Eml5</name>
    <name evidence="5" type="ORF">SNAT2548_LOCUS19292</name>
</gene>
<proteinExistence type="predicted"/>
<dbReference type="InterPro" id="IPR036322">
    <property type="entry name" value="WD40_repeat_dom_sf"/>
</dbReference>
<dbReference type="Gene3D" id="2.130.10.10">
    <property type="entry name" value="YVTN repeat-like/Quinoprotein amine dehydrogenase"/>
    <property type="match status" value="1"/>
</dbReference>
<keyword evidence="6" id="KW-1185">Reference proteome</keyword>
<feature type="non-terminal residue" evidence="5">
    <location>
        <position position="474"/>
    </location>
</feature>
<dbReference type="PROSITE" id="PS50082">
    <property type="entry name" value="WD_REPEATS_2"/>
    <property type="match status" value="2"/>
</dbReference>
<evidence type="ECO:0000256" key="1">
    <source>
        <dbReference type="ARBA" id="ARBA00022574"/>
    </source>
</evidence>
<dbReference type="InterPro" id="IPR015943">
    <property type="entry name" value="WD40/YVTN_repeat-like_dom_sf"/>
</dbReference>
<dbReference type="PANTHER" id="PTHR13720">
    <property type="entry name" value="WD-40 REPEAT PROTEIN"/>
    <property type="match status" value="1"/>
</dbReference>
<comment type="caution">
    <text evidence="5">The sequence shown here is derived from an EMBL/GenBank/DDBJ whole genome shotgun (WGS) entry which is preliminary data.</text>
</comment>
<dbReference type="SMART" id="SM00320">
    <property type="entry name" value="WD40"/>
    <property type="match status" value="5"/>
</dbReference>
<evidence type="ECO:0000313" key="5">
    <source>
        <dbReference type="EMBL" id="CAE7359701.1"/>
    </source>
</evidence>
<dbReference type="Pfam" id="PF23414">
    <property type="entry name" value="Beta-prop_EML_2"/>
    <property type="match status" value="1"/>
</dbReference>
<dbReference type="InterPro" id="IPR050630">
    <property type="entry name" value="WD_repeat_EMAP"/>
</dbReference>
<evidence type="ECO:0000256" key="2">
    <source>
        <dbReference type="ARBA" id="ARBA00022737"/>
    </source>
</evidence>
<evidence type="ECO:0000313" key="6">
    <source>
        <dbReference type="Proteomes" id="UP000604046"/>
    </source>
</evidence>
<dbReference type="InterPro" id="IPR001680">
    <property type="entry name" value="WD40_rpt"/>
</dbReference>
<dbReference type="AlphaFoldDB" id="A0A812Q7V1"/>
<dbReference type="GO" id="GO:0008017">
    <property type="term" value="F:microtubule binding"/>
    <property type="evidence" value="ECO:0007669"/>
    <property type="project" value="TreeGrafter"/>
</dbReference>
<keyword evidence="2" id="KW-0677">Repeat</keyword>
<keyword evidence="1 3" id="KW-0853">WD repeat</keyword>
<sequence length="474" mass="50657">MAGMKTLVKSLFHFAIYDGGLQKQSGVLLKFYSLDSNRDLKGSAAIFGKPAPRHVLFCSWTSDGRCLASCDNGYLYIFEGHAATSSQRISTSALGFCVELPDQRLLAGSRDSVLHFLPASGSGNARARPLRDLGAALLCSAGPVPFASASAGPAVLAGSTNHHLLLIDAAEERLKQVLQVGSAGEVHALAVHPSPELQLFVTGSSDATVRFWDSRDHSPVVGRVLDYSRDQYWWPEGQVPKDGKGIYALALSSSGKLLALGHGEGTLRLLSFPELQAPAVACASKQRERISALIFVDDSLLIAGCWDQLIYIFDTSGLKCLRVLKGNCSSVTQMQISADSSYVMSNAKDGQVLFFDVRTGERVAAPAVREQSWRRWCCPAGWATTGIWSANRNFGIVDVKCCTNLRANEGHQLLASGDTSHGVQLFGFPALEGQGHHVFDGHAGFVTAMAPIPGSGELAEDKLITAGGDDHALL</sequence>
<dbReference type="PANTHER" id="PTHR13720:SF33">
    <property type="entry name" value="HELP DOMAIN-CONTAINING PROTEIN"/>
    <property type="match status" value="1"/>
</dbReference>
<evidence type="ECO:0000256" key="3">
    <source>
        <dbReference type="PROSITE-ProRule" id="PRU00221"/>
    </source>
</evidence>
<reference evidence="5" key="1">
    <citation type="submission" date="2021-02" db="EMBL/GenBank/DDBJ databases">
        <authorList>
            <person name="Dougan E. K."/>
            <person name="Rhodes N."/>
            <person name="Thang M."/>
            <person name="Chan C."/>
        </authorList>
    </citation>
    <scope>NUCLEOTIDE SEQUENCE</scope>
</reference>
<name>A0A812Q7V1_9DINO</name>
<dbReference type="InterPro" id="IPR055442">
    <property type="entry name" value="Beta-prop_EML-like_2nd"/>
</dbReference>
<dbReference type="Proteomes" id="UP000604046">
    <property type="component" value="Unassembled WGS sequence"/>
</dbReference>
<dbReference type="OrthoDB" id="416716at2759"/>
<accession>A0A812Q7V1</accession>
<feature type="repeat" description="WD" evidence="3">
    <location>
        <begin position="324"/>
        <end position="365"/>
    </location>
</feature>